<evidence type="ECO:0000313" key="8">
    <source>
        <dbReference type="EMBL" id="RPJ91537.1"/>
    </source>
</evidence>
<dbReference type="InterPro" id="IPR015421">
    <property type="entry name" value="PyrdxlP-dep_Trfase_major"/>
</dbReference>
<name>A0A424WE95_ALCXX</name>
<dbReference type="NCBIfam" id="NF004770">
    <property type="entry name" value="PRK06108.1"/>
    <property type="match status" value="1"/>
</dbReference>
<dbReference type="CDD" id="cd00609">
    <property type="entry name" value="AAT_like"/>
    <property type="match status" value="1"/>
</dbReference>
<dbReference type="InterPro" id="IPR004839">
    <property type="entry name" value="Aminotransferase_I/II_large"/>
</dbReference>
<keyword evidence="3 6" id="KW-0032">Aminotransferase</keyword>
<proteinExistence type="inferred from homology"/>
<keyword evidence="5" id="KW-0663">Pyridoxal phosphate</keyword>
<comment type="cofactor">
    <cofactor evidence="1 6">
        <name>pyridoxal 5'-phosphate</name>
        <dbReference type="ChEBI" id="CHEBI:597326"/>
    </cofactor>
</comment>
<dbReference type="EC" id="2.6.1.-" evidence="6"/>
<dbReference type="PANTHER" id="PTHR46383">
    <property type="entry name" value="ASPARTATE AMINOTRANSFERASE"/>
    <property type="match status" value="1"/>
</dbReference>
<dbReference type="InterPro" id="IPR015424">
    <property type="entry name" value="PyrdxlP-dep_Trfase"/>
</dbReference>
<dbReference type="InterPro" id="IPR050596">
    <property type="entry name" value="AspAT/PAT-like"/>
</dbReference>
<comment type="similarity">
    <text evidence="2 6">Belongs to the class-I pyridoxal-phosphate-dependent aminotransferase family.</text>
</comment>
<dbReference type="PANTHER" id="PTHR46383:SF2">
    <property type="entry name" value="AMINOTRANSFERASE"/>
    <property type="match status" value="1"/>
</dbReference>
<dbReference type="PROSITE" id="PS00105">
    <property type="entry name" value="AA_TRANSFER_CLASS_1"/>
    <property type="match status" value="1"/>
</dbReference>
<dbReference type="Pfam" id="PF00155">
    <property type="entry name" value="Aminotran_1_2"/>
    <property type="match status" value="1"/>
</dbReference>
<evidence type="ECO:0000256" key="3">
    <source>
        <dbReference type="ARBA" id="ARBA00022576"/>
    </source>
</evidence>
<evidence type="ECO:0000259" key="7">
    <source>
        <dbReference type="Pfam" id="PF00155"/>
    </source>
</evidence>
<dbReference type="Proteomes" id="UP000285324">
    <property type="component" value="Unassembled WGS sequence"/>
</dbReference>
<evidence type="ECO:0000256" key="4">
    <source>
        <dbReference type="ARBA" id="ARBA00022679"/>
    </source>
</evidence>
<accession>A0A424WE95</accession>
<comment type="caution">
    <text evidence="8">The sequence shown here is derived from an EMBL/GenBank/DDBJ whole genome shotgun (WGS) entry which is preliminary data.</text>
</comment>
<dbReference type="GO" id="GO:0030170">
    <property type="term" value="F:pyridoxal phosphate binding"/>
    <property type="evidence" value="ECO:0007669"/>
    <property type="project" value="InterPro"/>
</dbReference>
<evidence type="ECO:0000256" key="5">
    <source>
        <dbReference type="ARBA" id="ARBA00022898"/>
    </source>
</evidence>
<evidence type="ECO:0000256" key="6">
    <source>
        <dbReference type="RuleBase" id="RU000481"/>
    </source>
</evidence>
<organism evidence="8 9">
    <name type="scientific">Alcaligenes xylosoxydans xylosoxydans</name>
    <name type="common">Achromobacter xylosoxidans</name>
    <dbReference type="NCBI Taxonomy" id="85698"/>
    <lineage>
        <taxon>Bacteria</taxon>
        <taxon>Pseudomonadati</taxon>
        <taxon>Pseudomonadota</taxon>
        <taxon>Betaproteobacteria</taxon>
        <taxon>Burkholderiales</taxon>
        <taxon>Alcaligenaceae</taxon>
        <taxon>Achromobacter</taxon>
    </lineage>
</organism>
<dbReference type="InterPro" id="IPR004838">
    <property type="entry name" value="NHTrfase_class1_PyrdxlP-BS"/>
</dbReference>
<sequence>MNTAVSSGGFSSTARASVQTLRSSQIREVANAGMGRADVLPFWFGEPDEQTPPAFRDAAIAHIASGQTFYVQTLGVPALRERLAAYVSGLHGRREVDNIAVTSSGTSALMTAVQAIVGAGDHVVAVTPLWPNLVEMPKVLGASVTTVPLSFSESGWRLDLDALLAALTPDVRALLVNSPNNPTGWVMNAEQQRVVLEHCRKHGIWIIADDVYERYYYEGAVAPTFLDIAAPDDRVVSCNSFSKAWLMTGWRVGWVVVPRGLLPEIGKLIEYSNTCTPGFVQTAALCALEQGEPVIARTVQRLRLARDHLASKLSQVPGVELAGAAPGAMYTFFRIRGVSDSLAFCKDLVVRGGLGLAPGMAFGPEGEGYLRWCYASAHERLDEGVARLARFLDAARGKAA</sequence>
<dbReference type="RefSeq" id="WP_118932646.1">
    <property type="nucleotide sequence ID" value="NZ_CP061008.1"/>
</dbReference>
<gene>
    <name evidence="8" type="ORF">DY367_12390</name>
</gene>
<reference evidence="8 9" key="1">
    <citation type="submission" date="2018-08" db="EMBL/GenBank/DDBJ databases">
        <title>Achromobacter xylosoxidans Genome sequencing and assembly.</title>
        <authorList>
            <person name="Wang R."/>
            <person name="Rensing C."/>
            <person name="Li Y."/>
        </authorList>
    </citation>
    <scope>NUCLEOTIDE SEQUENCE [LARGE SCALE GENOMIC DNA]</scope>
    <source>
        <strain evidence="8 9">GD003A</strain>
    </source>
</reference>
<dbReference type="OrthoDB" id="9803354at2"/>
<evidence type="ECO:0000256" key="2">
    <source>
        <dbReference type="ARBA" id="ARBA00007441"/>
    </source>
</evidence>
<evidence type="ECO:0000256" key="1">
    <source>
        <dbReference type="ARBA" id="ARBA00001933"/>
    </source>
</evidence>
<dbReference type="SUPFAM" id="SSF53383">
    <property type="entry name" value="PLP-dependent transferases"/>
    <property type="match status" value="1"/>
</dbReference>
<feature type="domain" description="Aminotransferase class I/classII large" evidence="7">
    <location>
        <begin position="40"/>
        <end position="388"/>
    </location>
</feature>
<evidence type="ECO:0000313" key="9">
    <source>
        <dbReference type="Proteomes" id="UP000285324"/>
    </source>
</evidence>
<dbReference type="Gene3D" id="3.40.640.10">
    <property type="entry name" value="Type I PLP-dependent aspartate aminotransferase-like (Major domain)"/>
    <property type="match status" value="1"/>
</dbReference>
<keyword evidence="4 6" id="KW-0808">Transferase</keyword>
<dbReference type="GO" id="GO:0006520">
    <property type="term" value="P:amino acid metabolic process"/>
    <property type="evidence" value="ECO:0007669"/>
    <property type="project" value="InterPro"/>
</dbReference>
<dbReference type="GO" id="GO:0008483">
    <property type="term" value="F:transaminase activity"/>
    <property type="evidence" value="ECO:0007669"/>
    <property type="project" value="UniProtKB-KW"/>
</dbReference>
<protein>
    <recommendedName>
        <fullName evidence="6">Aminotransferase</fullName>
        <ecNumber evidence="6">2.6.1.-</ecNumber>
    </recommendedName>
</protein>
<dbReference type="EMBL" id="QVXO01000015">
    <property type="protein sequence ID" value="RPJ91537.1"/>
    <property type="molecule type" value="Genomic_DNA"/>
</dbReference>
<dbReference type="AlphaFoldDB" id="A0A424WE95"/>